<feature type="transmembrane region" description="Helical" evidence="1">
    <location>
        <begin position="77"/>
        <end position="103"/>
    </location>
</feature>
<evidence type="ECO:0000313" key="3">
    <source>
        <dbReference type="EMBL" id="EME36290.1"/>
    </source>
</evidence>
<feature type="transmembrane region" description="Helical" evidence="1">
    <location>
        <begin position="208"/>
        <end position="229"/>
    </location>
</feature>
<reference evidence="3 4" key="1">
    <citation type="journal article" date="2014" name="Genome Announc.">
        <title>Draft Genome Sequence of Kocuria palustris PEL.</title>
        <authorList>
            <person name="Sharma G."/>
            <person name="Khatri I."/>
            <person name="Subramanian S."/>
        </authorList>
    </citation>
    <scope>NUCLEOTIDE SEQUENCE [LARGE SCALE GENOMIC DNA]</scope>
    <source>
        <strain evidence="3 4">PEL</strain>
    </source>
</reference>
<gene>
    <name evidence="3" type="ORF">C884_00581</name>
</gene>
<dbReference type="AlphaFoldDB" id="M2YCP3"/>
<organism evidence="3 4">
    <name type="scientific">Kocuria palustris PEL</name>
    <dbReference type="NCBI Taxonomy" id="1236550"/>
    <lineage>
        <taxon>Bacteria</taxon>
        <taxon>Bacillati</taxon>
        <taxon>Actinomycetota</taxon>
        <taxon>Actinomycetes</taxon>
        <taxon>Micrococcales</taxon>
        <taxon>Micrococcaceae</taxon>
        <taxon>Kocuria</taxon>
    </lineage>
</organism>
<proteinExistence type="predicted"/>
<feature type="transmembrane region" description="Helical" evidence="1">
    <location>
        <begin position="38"/>
        <end position="56"/>
    </location>
</feature>
<dbReference type="EMBL" id="ANHZ02000016">
    <property type="protein sequence ID" value="EME36290.1"/>
    <property type="molecule type" value="Genomic_DNA"/>
</dbReference>
<comment type="caution">
    <text evidence="3">The sequence shown here is derived from an EMBL/GenBank/DDBJ whole genome shotgun (WGS) entry which is preliminary data.</text>
</comment>
<protein>
    <recommendedName>
        <fullName evidence="2">CAAX prenyl protease 2/Lysostaphin resistance protein A-like domain-containing protein</fullName>
    </recommendedName>
</protein>
<feature type="transmembrane region" description="Helical" evidence="1">
    <location>
        <begin position="12"/>
        <end position="32"/>
    </location>
</feature>
<feature type="transmembrane region" description="Helical" evidence="1">
    <location>
        <begin position="156"/>
        <end position="174"/>
    </location>
</feature>
<accession>M2YCP3</accession>
<keyword evidence="1" id="KW-1133">Transmembrane helix</keyword>
<keyword evidence="4" id="KW-1185">Reference proteome</keyword>
<dbReference type="Pfam" id="PF02517">
    <property type="entry name" value="Rce1-like"/>
    <property type="match status" value="1"/>
</dbReference>
<dbReference type="GO" id="GO:0004175">
    <property type="term" value="F:endopeptidase activity"/>
    <property type="evidence" value="ECO:0007669"/>
    <property type="project" value="UniProtKB-ARBA"/>
</dbReference>
<keyword evidence="1" id="KW-0812">Transmembrane</keyword>
<name>M2YCP3_9MICC</name>
<dbReference type="STRING" id="71999.KPaMU14_08845"/>
<dbReference type="GO" id="GO:0080120">
    <property type="term" value="P:CAAX-box protein maturation"/>
    <property type="evidence" value="ECO:0007669"/>
    <property type="project" value="UniProtKB-ARBA"/>
</dbReference>
<keyword evidence="1" id="KW-0472">Membrane</keyword>
<sequence>MTTIWNYRGDDRALWAVIAAIVGSYVLAMRLARWDATWQWVPLALPVAVLLIWFFLAEAGVRDLGFPAPRDRGSAAAGPLGGASALVIGAALGGAGAAVLPLLQGGQPELLGQAAVSRLGGPAVAAVLAAVAAAALEIVFRGALLRLAIARWSSGTAITVSVLLTVLGLLPVMLTRSAGTWSWLAASACAVAVLSLTLAWAAVRTRSLWMPLGWAAGLAGTGAAVLQGWPAQALGAWAAAGAVAAAGLLLIPAVLVLERVRPSGSDRRAA</sequence>
<evidence type="ECO:0000313" key="4">
    <source>
        <dbReference type="Proteomes" id="UP000009877"/>
    </source>
</evidence>
<dbReference type="RefSeq" id="WP_006215004.1">
    <property type="nucleotide sequence ID" value="NZ_ANHZ02000016.1"/>
</dbReference>
<dbReference type="Proteomes" id="UP000009877">
    <property type="component" value="Unassembled WGS sequence"/>
</dbReference>
<feature type="domain" description="CAAX prenyl protease 2/Lysostaphin resistance protein A-like" evidence="2">
    <location>
        <begin position="124"/>
        <end position="212"/>
    </location>
</feature>
<feature type="transmembrane region" description="Helical" evidence="1">
    <location>
        <begin position="180"/>
        <end position="201"/>
    </location>
</feature>
<feature type="transmembrane region" description="Helical" evidence="1">
    <location>
        <begin position="235"/>
        <end position="257"/>
    </location>
</feature>
<evidence type="ECO:0000256" key="1">
    <source>
        <dbReference type="SAM" id="Phobius"/>
    </source>
</evidence>
<feature type="transmembrane region" description="Helical" evidence="1">
    <location>
        <begin position="123"/>
        <end position="144"/>
    </location>
</feature>
<evidence type="ECO:0000259" key="2">
    <source>
        <dbReference type="Pfam" id="PF02517"/>
    </source>
</evidence>
<dbReference type="InterPro" id="IPR003675">
    <property type="entry name" value="Rce1/LyrA-like_dom"/>
</dbReference>